<dbReference type="AlphaFoldDB" id="A0A172WV95"/>
<sequence>MTTASKTRNAAAATLLAAATTLGSVASFAADKPTVILVHGAFAEAASWNGVATRLIGQGYPVIAAANPLRGVANDAKYVSDIIEHTSGPIVLVGHSYGGSVITNAVNGSDKVKALVYVAAFAPAAGESAATLAGKFPGGTLGPTLAEPVQLSDGSQDLYIQQDKFAEQFASDVPAAEAALMAATQRPITAAALNEESQNTAWEYVPSWFVYGTGDKNIPEAALKFMADRAGSKKTLSIPGASHVVMTSHPDEVAALITEAAQASAQ</sequence>
<dbReference type="GO" id="GO:0016787">
    <property type="term" value="F:hydrolase activity"/>
    <property type="evidence" value="ECO:0007669"/>
    <property type="project" value="UniProtKB-KW"/>
</dbReference>
<evidence type="ECO:0000259" key="2">
    <source>
        <dbReference type="Pfam" id="PF12697"/>
    </source>
</evidence>
<dbReference type="InterPro" id="IPR052897">
    <property type="entry name" value="Sec-Metab_Biosynth_Hydrolase"/>
</dbReference>
<accession>A0A172WV95</accession>
<dbReference type="EMBL" id="CP015641">
    <property type="protein sequence ID" value="ANF27370.1"/>
    <property type="molecule type" value="Genomic_DNA"/>
</dbReference>
<name>A0A172WV95_STUST</name>
<dbReference type="InterPro" id="IPR000073">
    <property type="entry name" value="AB_hydrolase_1"/>
</dbReference>
<dbReference type="OrthoDB" id="9814966at2"/>
<keyword evidence="3" id="KW-0378">Hydrolase</keyword>
<evidence type="ECO:0000313" key="3">
    <source>
        <dbReference type="EMBL" id="ANF27370.1"/>
    </source>
</evidence>
<organism evidence="3 4">
    <name type="scientific">Stutzerimonas stutzeri</name>
    <name type="common">Pseudomonas stutzeri</name>
    <dbReference type="NCBI Taxonomy" id="316"/>
    <lineage>
        <taxon>Bacteria</taxon>
        <taxon>Pseudomonadati</taxon>
        <taxon>Pseudomonadota</taxon>
        <taxon>Gammaproteobacteria</taxon>
        <taxon>Pseudomonadales</taxon>
        <taxon>Pseudomonadaceae</taxon>
        <taxon>Stutzerimonas</taxon>
    </lineage>
</organism>
<dbReference type="SUPFAM" id="SSF53474">
    <property type="entry name" value="alpha/beta-Hydrolases"/>
    <property type="match status" value="1"/>
</dbReference>
<keyword evidence="1" id="KW-0732">Signal</keyword>
<gene>
    <name evidence="3" type="ORF">PS273GM_20680</name>
</gene>
<dbReference type="PANTHER" id="PTHR37017">
    <property type="entry name" value="AB HYDROLASE-1 DOMAIN-CONTAINING PROTEIN-RELATED"/>
    <property type="match status" value="1"/>
</dbReference>
<reference evidence="3 4" key="1">
    <citation type="submission" date="2016-05" db="EMBL/GenBank/DDBJ databases">
        <title>Genome sequence of Pseudomonas stutzeri 273 and identification of the exopolysaccharide biosynthesis locus.</title>
        <authorList>
            <person name="Wu S."/>
            <person name="Sun C."/>
        </authorList>
    </citation>
    <scope>NUCLEOTIDE SEQUENCE [LARGE SCALE GENOMIC DNA]</scope>
    <source>
        <strain evidence="3 4">273</strain>
    </source>
</reference>
<evidence type="ECO:0000313" key="4">
    <source>
        <dbReference type="Proteomes" id="UP000077787"/>
    </source>
</evidence>
<dbReference type="InterPro" id="IPR029058">
    <property type="entry name" value="AB_hydrolase_fold"/>
</dbReference>
<dbReference type="PANTHER" id="PTHR37017:SF11">
    <property type="entry name" value="ESTERASE_LIPASE_THIOESTERASE DOMAIN-CONTAINING PROTEIN"/>
    <property type="match status" value="1"/>
</dbReference>
<dbReference type="RefSeq" id="WP_045426841.1">
    <property type="nucleotide sequence ID" value="NZ_CP015641.1"/>
</dbReference>
<feature type="chain" id="PRO_5008002985" evidence="1">
    <location>
        <begin position="30"/>
        <end position="266"/>
    </location>
</feature>
<feature type="signal peptide" evidence="1">
    <location>
        <begin position="1"/>
        <end position="29"/>
    </location>
</feature>
<dbReference type="Proteomes" id="UP000077787">
    <property type="component" value="Chromosome"/>
</dbReference>
<protein>
    <submittedName>
        <fullName evidence="3">Alpha/beta hydrolase</fullName>
    </submittedName>
</protein>
<dbReference type="Pfam" id="PF12697">
    <property type="entry name" value="Abhydrolase_6"/>
    <property type="match status" value="1"/>
</dbReference>
<dbReference type="Gene3D" id="3.40.50.1820">
    <property type="entry name" value="alpha/beta hydrolase"/>
    <property type="match status" value="1"/>
</dbReference>
<evidence type="ECO:0000256" key="1">
    <source>
        <dbReference type="SAM" id="SignalP"/>
    </source>
</evidence>
<proteinExistence type="predicted"/>
<feature type="domain" description="AB hydrolase-1" evidence="2">
    <location>
        <begin position="35"/>
        <end position="255"/>
    </location>
</feature>